<dbReference type="InterPro" id="IPR031641">
    <property type="entry name" value="PapA_C"/>
</dbReference>
<keyword evidence="7" id="KW-0808">Transferase</keyword>
<dbReference type="OrthoDB" id="5562587at2"/>
<dbReference type="RefSeq" id="WP_116847010.1">
    <property type="nucleotide sequence ID" value="NZ_QTJU01000002.1"/>
</dbReference>
<evidence type="ECO:0000259" key="13">
    <source>
        <dbReference type="Pfam" id="PF16911"/>
    </source>
</evidence>
<proteinExistence type="inferred from homology"/>
<comment type="caution">
    <text evidence="14">The sequence shown here is derived from an EMBL/GenBank/DDBJ whole genome shotgun (WGS) entry which is preliminary data.</text>
</comment>
<dbReference type="GO" id="GO:0016746">
    <property type="term" value="F:acyltransferase activity"/>
    <property type="evidence" value="ECO:0007669"/>
    <property type="project" value="UniProtKB-KW"/>
</dbReference>
<evidence type="ECO:0000256" key="7">
    <source>
        <dbReference type="ARBA" id="ARBA00022679"/>
    </source>
</evidence>
<evidence type="ECO:0000313" key="15">
    <source>
        <dbReference type="Proteomes" id="UP000261284"/>
    </source>
</evidence>
<evidence type="ECO:0000256" key="5">
    <source>
        <dbReference type="ARBA" id="ARBA00012866"/>
    </source>
</evidence>
<dbReference type="InterPro" id="IPR023213">
    <property type="entry name" value="CAT-like_dom_sf"/>
</dbReference>
<feature type="domain" description="Phthiocerol/phthiodiolone dimycocerosyl transferase C-terminal" evidence="13">
    <location>
        <begin position="191"/>
        <end position="254"/>
    </location>
</feature>
<accession>A0A3E1NM61</accession>
<evidence type="ECO:0000256" key="4">
    <source>
        <dbReference type="ARBA" id="ARBA00006558"/>
    </source>
</evidence>
<evidence type="ECO:0000313" key="14">
    <source>
        <dbReference type="EMBL" id="RFM29026.1"/>
    </source>
</evidence>
<evidence type="ECO:0000256" key="9">
    <source>
        <dbReference type="ARBA" id="ARBA00030465"/>
    </source>
</evidence>
<dbReference type="AlphaFoldDB" id="A0A3E1NM61"/>
<dbReference type="EC" id="2.3.1.282" evidence="5"/>
<reference evidence="14 15" key="1">
    <citation type="submission" date="2018-08" db="EMBL/GenBank/DDBJ databases">
        <title>Chitinophagaceae sp. K23C18032701, a novel bacterium isolated from forest soil.</title>
        <authorList>
            <person name="Wang C."/>
        </authorList>
    </citation>
    <scope>NUCLEOTIDE SEQUENCE [LARGE SCALE GENOMIC DNA]</scope>
    <source>
        <strain evidence="14 15">K23C18032701</strain>
    </source>
</reference>
<keyword evidence="8" id="KW-0012">Acyltransferase</keyword>
<comment type="catalytic activity">
    <reaction evidence="1">
        <text>2 a mycocerosyl-[mycocerosic acid synthase] + a phthiocerol = a dimycocerosyl phthiocerol + 2 holo-[mycocerosic acid synthase].</text>
        <dbReference type="EC" id="2.3.1.282"/>
    </reaction>
</comment>
<evidence type="ECO:0000256" key="3">
    <source>
        <dbReference type="ARBA" id="ARBA00001907"/>
    </source>
</evidence>
<protein>
    <recommendedName>
        <fullName evidence="6">Phthiocerol/phthiodiolone dimycocerosyl transferase</fullName>
        <ecNumber evidence="5">2.3.1.282</ecNumber>
    </recommendedName>
    <alternativeName>
        <fullName evidence="11">Acyltransferase PapA5</fullName>
    </alternativeName>
    <alternativeName>
        <fullName evidence="9">Phthiocerol/phthiodiolone O-acyltransferase</fullName>
    </alternativeName>
    <alternativeName>
        <fullName evidence="10">Polyketide synthase-associated protein A5</fullName>
    </alternativeName>
</protein>
<dbReference type="PANTHER" id="PTHR28037:SF1">
    <property type="entry name" value="ALCOHOL O-ACETYLTRANSFERASE 1-RELATED"/>
    <property type="match status" value="1"/>
</dbReference>
<evidence type="ECO:0000256" key="2">
    <source>
        <dbReference type="ARBA" id="ARBA00000625"/>
    </source>
</evidence>
<dbReference type="SUPFAM" id="SSF52777">
    <property type="entry name" value="CoA-dependent acyltransferases"/>
    <property type="match status" value="2"/>
</dbReference>
<feature type="domain" description="Condensation" evidence="12">
    <location>
        <begin position="39"/>
        <end position="148"/>
    </location>
</feature>
<organism evidence="14 15">
    <name type="scientific">Deminuibacter soli</name>
    <dbReference type="NCBI Taxonomy" id="2291815"/>
    <lineage>
        <taxon>Bacteria</taxon>
        <taxon>Pseudomonadati</taxon>
        <taxon>Bacteroidota</taxon>
        <taxon>Chitinophagia</taxon>
        <taxon>Chitinophagales</taxon>
        <taxon>Chitinophagaceae</taxon>
        <taxon>Deminuibacter</taxon>
    </lineage>
</organism>
<evidence type="ECO:0000256" key="10">
    <source>
        <dbReference type="ARBA" id="ARBA00032317"/>
    </source>
</evidence>
<dbReference type="Gene3D" id="3.30.559.30">
    <property type="entry name" value="Nonribosomal peptide synthetase, condensation domain"/>
    <property type="match status" value="1"/>
</dbReference>
<evidence type="ECO:0000256" key="6">
    <source>
        <dbReference type="ARBA" id="ARBA00013449"/>
    </source>
</evidence>
<keyword evidence="15" id="KW-1185">Reference proteome</keyword>
<dbReference type="Pfam" id="PF16911">
    <property type="entry name" value="PapA_C"/>
    <property type="match status" value="1"/>
</dbReference>
<dbReference type="Gene3D" id="3.30.559.10">
    <property type="entry name" value="Chloramphenicol acetyltransferase-like domain"/>
    <property type="match status" value="1"/>
</dbReference>
<dbReference type="Pfam" id="PF00668">
    <property type="entry name" value="Condensation"/>
    <property type="match status" value="1"/>
</dbReference>
<dbReference type="InterPro" id="IPR052058">
    <property type="entry name" value="Alcohol_O-acetyltransferase"/>
</dbReference>
<dbReference type="PANTHER" id="PTHR28037">
    <property type="entry name" value="ALCOHOL O-ACETYLTRANSFERASE 1-RELATED"/>
    <property type="match status" value="1"/>
</dbReference>
<dbReference type="Proteomes" id="UP000261284">
    <property type="component" value="Unassembled WGS sequence"/>
</dbReference>
<comment type="catalytic activity">
    <reaction evidence="3">
        <text>2 a mycocerosyl-[mycocerosic acid synthase] + a phthiodiolone = a dimycocerosyl phthiodiolone + 2 holo-[mycocerosic acid synthase].</text>
        <dbReference type="EC" id="2.3.1.282"/>
    </reaction>
</comment>
<gene>
    <name evidence="14" type="ORF">DXN05_09690</name>
</gene>
<evidence type="ECO:0000259" key="12">
    <source>
        <dbReference type="Pfam" id="PF00668"/>
    </source>
</evidence>
<dbReference type="EMBL" id="QTJU01000002">
    <property type="protein sequence ID" value="RFM29026.1"/>
    <property type="molecule type" value="Genomic_DNA"/>
</dbReference>
<dbReference type="InterPro" id="IPR001242">
    <property type="entry name" value="Condensation_dom"/>
</dbReference>
<name>A0A3E1NM61_9BACT</name>
<evidence type="ECO:0000256" key="11">
    <source>
        <dbReference type="ARBA" id="ARBA00033407"/>
    </source>
</evidence>
<evidence type="ECO:0000256" key="1">
    <source>
        <dbReference type="ARBA" id="ARBA00000026"/>
    </source>
</evidence>
<comment type="similarity">
    <text evidence="4">Belongs to the acyltransferase PapA5 family.</text>
</comment>
<sequence length="411" mass="45171">MNTHQHRTLGAFEKAFWLLDQVDSKDFALAAEVEGTATAGEWQAAVNALQQRHPNLCVRITVDAYNRPVFTPVPGKAIPFRVVDAAEHYRWEQEVETELATRFNTAEGPLLRAVIVRKPAGTVIILVSHHAIADGTSLAYLMRDVLQAVTGKTLSAMPAAVSNDELLGMPEDSVGDIAKQALVFETPVAVVPHVDKIQLSQQLTEKLVKRSREEATTVHGALCAAVLMAGRKLDNTWKDERIEMISPVCARRALKIGDECNLNITTHPVYFEPGQVMSFWELARFAKAGLEGVRSVEHVRGYLNFFRELTFNGKDIATMLEPMKAAFNHQVMITNLGRIKYDTDFGAMQLKALWGPMVLSGKGKEQTIGANASNGSICLTNTSQTPLPSLFKLVEQLLEVACDVPVLGTVL</sequence>
<comment type="catalytic activity">
    <reaction evidence="2">
        <text>2 a mycocerosyl-[mycocerosic acid synthase] + a phenolphthiocerol = a dimycocerosyl phenolphthiocerol + 2 holo-[mycocerosic acid synthase].</text>
        <dbReference type="EC" id="2.3.1.282"/>
    </reaction>
</comment>
<evidence type="ECO:0000256" key="8">
    <source>
        <dbReference type="ARBA" id="ARBA00023315"/>
    </source>
</evidence>